<evidence type="ECO:0000256" key="1">
    <source>
        <dbReference type="ARBA" id="ARBA00001946"/>
    </source>
</evidence>
<comment type="similarity">
    <text evidence="2">Belongs to the tRNA(His) guanylyltransferase family.</text>
</comment>
<evidence type="ECO:0000256" key="6">
    <source>
        <dbReference type="ARBA" id="ARBA00022695"/>
    </source>
</evidence>
<evidence type="ECO:0000256" key="10">
    <source>
        <dbReference type="ARBA" id="ARBA00023134"/>
    </source>
</evidence>
<proteinExistence type="inferred from homology"/>
<keyword evidence="14" id="KW-1185">Reference proteome</keyword>
<feature type="domain" description="Thg1 C-terminal" evidence="12">
    <location>
        <begin position="135"/>
        <end position="209"/>
    </location>
</feature>
<keyword evidence="10" id="KW-0342">GTP-binding</keyword>
<name>A0ABT1QLL6_9GAMM</name>
<evidence type="ECO:0000256" key="8">
    <source>
        <dbReference type="ARBA" id="ARBA00022741"/>
    </source>
</evidence>
<dbReference type="PANTHER" id="PTHR12729">
    <property type="entry name" value="TRNA(HIS) GUANYLYLTRANSFERASE-RELATED"/>
    <property type="match status" value="1"/>
</dbReference>
<dbReference type="InterPro" id="IPR007537">
    <property type="entry name" value="tRNAHis_GuaTrfase_Thg1"/>
</dbReference>
<evidence type="ECO:0000256" key="9">
    <source>
        <dbReference type="ARBA" id="ARBA00022842"/>
    </source>
</evidence>
<evidence type="ECO:0000256" key="5">
    <source>
        <dbReference type="ARBA" id="ARBA00022694"/>
    </source>
</evidence>
<accession>A0ABT1QLL6</accession>
<dbReference type="Proteomes" id="UP001165498">
    <property type="component" value="Unassembled WGS sequence"/>
</dbReference>
<evidence type="ECO:0000256" key="2">
    <source>
        <dbReference type="ARBA" id="ARBA00010113"/>
    </source>
</evidence>
<dbReference type="EC" id="2.7.7.79" evidence="3"/>
<protein>
    <recommendedName>
        <fullName evidence="3">tRNA(His) guanylyltransferase</fullName>
        <ecNumber evidence="3">2.7.7.79</ecNumber>
    </recommendedName>
</protein>
<evidence type="ECO:0000256" key="7">
    <source>
        <dbReference type="ARBA" id="ARBA00022723"/>
    </source>
</evidence>
<comment type="cofactor">
    <cofactor evidence="1">
        <name>Mg(2+)</name>
        <dbReference type="ChEBI" id="CHEBI:18420"/>
    </cofactor>
</comment>
<evidence type="ECO:0000259" key="12">
    <source>
        <dbReference type="Pfam" id="PF14413"/>
    </source>
</evidence>
<gene>
    <name evidence="13" type="ORF">NM961_01730</name>
</gene>
<reference evidence="13" key="1">
    <citation type="submission" date="2022-07" db="EMBL/GenBank/DDBJ databases">
        <title>Tahibacter sp., a new gammaproteobacterium isolated from the silt sample collected at pig farm.</title>
        <authorList>
            <person name="Chen H."/>
        </authorList>
    </citation>
    <scope>NUCLEOTIDE SEQUENCE</scope>
    <source>
        <strain evidence="13">P2K</strain>
    </source>
</reference>
<comment type="caution">
    <text evidence="13">The sequence shown here is derived from an EMBL/GenBank/DDBJ whole genome shotgun (WGS) entry which is preliminary data.</text>
</comment>
<evidence type="ECO:0000259" key="11">
    <source>
        <dbReference type="Pfam" id="PF04446"/>
    </source>
</evidence>
<organism evidence="13 14">
    <name type="scientific">Tahibacter harae</name>
    <dbReference type="NCBI Taxonomy" id="2963937"/>
    <lineage>
        <taxon>Bacteria</taxon>
        <taxon>Pseudomonadati</taxon>
        <taxon>Pseudomonadota</taxon>
        <taxon>Gammaproteobacteria</taxon>
        <taxon>Lysobacterales</taxon>
        <taxon>Rhodanobacteraceae</taxon>
        <taxon>Tahibacter</taxon>
    </lineage>
</organism>
<sequence>MKFDNLDARMRIYESTNDLAVLPGLYMIARVDGRAFTRLVRELHDFEAPFDSRFRDHMIATAAHLMDCGFDALFGYTQSDEISILLDASSQTFRRKLRKIHSVLAGEASALFSSRLGAPAAFDCRVSQLPSRDLVIDYFLWRQADAARNALNAHCYWLLRKNGLDAHSAARQLSGLASAAKNELLFRHGINFNDVPGWQKRGVGLYAETWFKPGSDPRTGAITEARRSRIKVDADLPMREAFAVFLRERLETATADG</sequence>
<dbReference type="RefSeq" id="WP_255910558.1">
    <property type="nucleotide sequence ID" value="NZ_JANFQO010000001.1"/>
</dbReference>
<keyword evidence="4" id="KW-0808">Transferase</keyword>
<dbReference type="Gene3D" id="3.30.70.3000">
    <property type="match status" value="1"/>
</dbReference>
<dbReference type="Pfam" id="PF14413">
    <property type="entry name" value="Thg1C"/>
    <property type="match status" value="1"/>
</dbReference>
<keyword evidence="5" id="KW-0819">tRNA processing</keyword>
<dbReference type="InterPro" id="IPR025845">
    <property type="entry name" value="Thg1_C_dom"/>
</dbReference>
<keyword evidence="9" id="KW-0460">Magnesium</keyword>
<keyword evidence="6" id="KW-0548">Nucleotidyltransferase</keyword>
<keyword evidence="8" id="KW-0547">Nucleotide-binding</keyword>
<evidence type="ECO:0000256" key="3">
    <source>
        <dbReference type="ARBA" id="ARBA00012511"/>
    </source>
</evidence>
<feature type="domain" description="tRNAHis guanylyltransferase catalytic" evidence="11">
    <location>
        <begin position="9"/>
        <end position="130"/>
    </location>
</feature>
<dbReference type="InterPro" id="IPR038469">
    <property type="entry name" value="tRNAHis_GuaTrfase_Thg1_sf"/>
</dbReference>
<evidence type="ECO:0000313" key="13">
    <source>
        <dbReference type="EMBL" id="MCQ4163420.1"/>
    </source>
</evidence>
<dbReference type="InterPro" id="IPR024956">
    <property type="entry name" value="tRNAHis_GuaTrfase_cat"/>
</dbReference>
<keyword evidence="7" id="KW-0479">Metal-binding</keyword>
<evidence type="ECO:0000313" key="14">
    <source>
        <dbReference type="Proteomes" id="UP001165498"/>
    </source>
</evidence>
<evidence type="ECO:0000256" key="4">
    <source>
        <dbReference type="ARBA" id="ARBA00022679"/>
    </source>
</evidence>
<dbReference type="PANTHER" id="PTHR12729:SF6">
    <property type="entry name" value="TRNA(HIS) GUANYLYLTRANSFERASE-RELATED"/>
    <property type="match status" value="1"/>
</dbReference>
<dbReference type="Pfam" id="PF04446">
    <property type="entry name" value="Thg1"/>
    <property type="match status" value="1"/>
</dbReference>
<dbReference type="EMBL" id="JANFQO010000001">
    <property type="protein sequence ID" value="MCQ4163420.1"/>
    <property type="molecule type" value="Genomic_DNA"/>
</dbReference>